<dbReference type="InterPro" id="IPR013547">
    <property type="entry name" value="P4H_N"/>
</dbReference>
<sequence>MIYSSSVLSMVKLLEMEDSLKDNLESYVQVMQTKLDSIKLQATLGWEEPWFFPKLKISVEPKKGNALIWDNLNNAGDPDKLSKHVVCPVVMGSRWTIYKWINEQQQMLKRPCLA</sequence>
<protein>
    <submittedName>
        <fullName evidence="2">GL22883</fullName>
    </submittedName>
</protein>
<feature type="domain" description="Prolyl 4-hydroxylase N-terminal" evidence="1">
    <location>
        <begin position="6"/>
        <end position="41"/>
    </location>
</feature>
<name>B4GZY5_DROPE</name>
<evidence type="ECO:0000313" key="2">
    <source>
        <dbReference type="EMBL" id="EDW29562.1"/>
    </source>
</evidence>
<dbReference type="Proteomes" id="UP000008744">
    <property type="component" value="Unassembled WGS sequence"/>
</dbReference>
<reference evidence="2 3" key="1">
    <citation type="journal article" date="2007" name="Nature">
        <title>Evolution of genes and genomes on the Drosophila phylogeny.</title>
        <authorList>
            <consortium name="Drosophila 12 Genomes Consortium"/>
            <person name="Clark A.G."/>
            <person name="Eisen M.B."/>
            <person name="Smith D.R."/>
            <person name="Bergman C.M."/>
            <person name="Oliver B."/>
            <person name="Markow T.A."/>
            <person name="Kaufman T.C."/>
            <person name="Kellis M."/>
            <person name="Gelbart W."/>
            <person name="Iyer V.N."/>
            <person name="Pollard D.A."/>
            <person name="Sackton T.B."/>
            <person name="Larracuente A.M."/>
            <person name="Singh N.D."/>
            <person name="Abad J.P."/>
            <person name="Abt D.N."/>
            <person name="Adryan B."/>
            <person name="Aguade M."/>
            <person name="Akashi H."/>
            <person name="Anderson W.W."/>
            <person name="Aquadro C.F."/>
            <person name="Ardell D.H."/>
            <person name="Arguello R."/>
            <person name="Artieri C.G."/>
            <person name="Barbash D.A."/>
            <person name="Barker D."/>
            <person name="Barsanti P."/>
            <person name="Batterham P."/>
            <person name="Batzoglou S."/>
            <person name="Begun D."/>
            <person name="Bhutkar A."/>
            <person name="Blanco E."/>
            <person name="Bosak S.A."/>
            <person name="Bradley R.K."/>
            <person name="Brand A.D."/>
            <person name="Brent M.R."/>
            <person name="Brooks A.N."/>
            <person name="Brown R.H."/>
            <person name="Butlin R.K."/>
            <person name="Caggese C."/>
            <person name="Calvi B.R."/>
            <person name="Bernardo de Carvalho A."/>
            <person name="Caspi A."/>
            <person name="Castrezana S."/>
            <person name="Celniker S.E."/>
            <person name="Chang J.L."/>
            <person name="Chapple C."/>
            <person name="Chatterji S."/>
            <person name="Chinwalla A."/>
            <person name="Civetta A."/>
            <person name="Clifton S.W."/>
            <person name="Comeron J.M."/>
            <person name="Costello J.C."/>
            <person name="Coyne J.A."/>
            <person name="Daub J."/>
            <person name="David R.G."/>
            <person name="Delcher A.L."/>
            <person name="Delehaunty K."/>
            <person name="Do C.B."/>
            <person name="Ebling H."/>
            <person name="Edwards K."/>
            <person name="Eickbush T."/>
            <person name="Evans J.D."/>
            <person name="Filipski A."/>
            <person name="Findeiss S."/>
            <person name="Freyhult E."/>
            <person name="Fulton L."/>
            <person name="Fulton R."/>
            <person name="Garcia A.C."/>
            <person name="Gardiner A."/>
            <person name="Garfield D.A."/>
            <person name="Garvin B.E."/>
            <person name="Gibson G."/>
            <person name="Gilbert D."/>
            <person name="Gnerre S."/>
            <person name="Godfrey J."/>
            <person name="Good R."/>
            <person name="Gotea V."/>
            <person name="Gravely B."/>
            <person name="Greenberg A.J."/>
            <person name="Griffiths-Jones S."/>
            <person name="Gross S."/>
            <person name="Guigo R."/>
            <person name="Gustafson E.A."/>
            <person name="Haerty W."/>
            <person name="Hahn M.W."/>
            <person name="Halligan D.L."/>
            <person name="Halpern A.L."/>
            <person name="Halter G.M."/>
            <person name="Han M.V."/>
            <person name="Heger A."/>
            <person name="Hillier L."/>
            <person name="Hinrichs A.S."/>
            <person name="Holmes I."/>
            <person name="Hoskins R.A."/>
            <person name="Hubisz M.J."/>
            <person name="Hultmark D."/>
            <person name="Huntley M.A."/>
            <person name="Jaffe D.B."/>
            <person name="Jagadeeshan S."/>
            <person name="Jeck W.R."/>
            <person name="Johnson J."/>
            <person name="Jones C.D."/>
            <person name="Jordan W.C."/>
            <person name="Karpen G.H."/>
            <person name="Kataoka E."/>
            <person name="Keightley P.D."/>
            <person name="Kheradpour P."/>
            <person name="Kirkness E.F."/>
            <person name="Koerich L.B."/>
            <person name="Kristiansen K."/>
            <person name="Kudrna D."/>
            <person name="Kulathinal R.J."/>
            <person name="Kumar S."/>
            <person name="Kwok R."/>
            <person name="Lander E."/>
            <person name="Langley C.H."/>
            <person name="Lapoint R."/>
            <person name="Lazzaro B.P."/>
            <person name="Lee S.J."/>
            <person name="Levesque L."/>
            <person name="Li R."/>
            <person name="Lin C.F."/>
            <person name="Lin M.F."/>
            <person name="Lindblad-Toh K."/>
            <person name="Llopart A."/>
            <person name="Long M."/>
            <person name="Low L."/>
            <person name="Lozovsky E."/>
            <person name="Lu J."/>
            <person name="Luo M."/>
            <person name="Machado C.A."/>
            <person name="Makalowski W."/>
            <person name="Marzo M."/>
            <person name="Matsuda M."/>
            <person name="Matzkin L."/>
            <person name="McAllister B."/>
            <person name="McBride C.S."/>
            <person name="McKernan B."/>
            <person name="McKernan K."/>
            <person name="Mendez-Lago M."/>
            <person name="Minx P."/>
            <person name="Mollenhauer M.U."/>
            <person name="Montooth K."/>
            <person name="Mount S.M."/>
            <person name="Mu X."/>
            <person name="Myers E."/>
            <person name="Negre B."/>
            <person name="Newfeld S."/>
            <person name="Nielsen R."/>
            <person name="Noor M.A."/>
            <person name="O'Grady P."/>
            <person name="Pachter L."/>
            <person name="Papaceit M."/>
            <person name="Parisi M.J."/>
            <person name="Parisi M."/>
            <person name="Parts L."/>
            <person name="Pedersen J.S."/>
            <person name="Pesole G."/>
            <person name="Phillippy A.M."/>
            <person name="Ponting C.P."/>
            <person name="Pop M."/>
            <person name="Porcelli D."/>
            <person name="Powell J.R."/>
            <person name="Prohaska S."/>
            <person name="Pruitt K."/>
            <person name="Puig M."/>
            <person name="Quesneville H."/>
            <person name="Ram K.R."/>
            <person name="Rand D."/>
            <person name="Rasmussen M.D."/>
            <person name="Reed L.K."/>
            <person name="Reenan R."/>
            <person name="Reily A."/>
            <person name="Remington K.A."/>
            <person name="Rieger T.T."/>
            <person name="Ritchie M.G."/>
            <person name="Robin C."/>
            <person name="Rogers Y.H."/>
            <person name="Rohde C."/>
            <person name="Rozas J."/>
            <person name="Rubenfield M.J."/>
            <person name="Ruiz A."/>
            <person name="Russo S."/>
            <person name="Salzberg S.L."/>
            <person name="Sanchez-Gracia A."/>
            <person name="Saranga D.J."/>
            <person name="Sato H."/>
            <person name="Schaeffer S.W."/>
            <person name="Schatz M.C."/>
            <person name="Schlenke T."/>
            <person name="Schwartz R."/>
            <person name="Segarra C."/>
            <person name="Singh R.S."/>
            <person name="Sirot L."/>
            <person name="Sirota M."/>
            <person name="Sisneros N.B."/>
            <person name="Smith C.D."/>
            <person name="Smith T.F."/>
            <person name="Spieth J."/>
            <person name="Stage D.E."/>
            <person name="Stark A."/>
            <person name="Stephan W."/>
            <person name="Strausberg R.L."/>
            <person name="Strempel S."/>
            <person name="Sturgill D."/>
            <person name="Sutton G."/>
            <person name="Sutton G.G."/>
            <person name="Tao W."/>
            <person name="Teichmann S."/>
            <person name="Tobari Y.N."/>
            <person name="Tomimura Y."/>
            <person name="Tsolas J.M."/>
            <person name="Valente V.L."/>
            <person name="Venter E."/>
            <person name="Venter J.C."/>
            <person name="Vicario S."/>
            <person name="Vieira F.G."/>
            <person name="Vilella A.J."/>
            <person name="Villasante A."/>
            <person name="Walenz B."/>
            <person name="Wang J."/>
            <person name="Wasserman M."/>
            <person name="Watts T."/>
            <person name="Wilson D."/>
            <person name="Wilson R.K."/>
            <person name="Wing R.A."/>
            <person name="Wolfner M.F."/>
            <person name="Wong A."/>
            <person name="Wong G.K."/>
            <person name="Wu C.I."/>
            <person name="Wu G."/>
            <person name="Yamamoto D."/>
            <person name="Yang H.P."/>
            <person name="Yang S.P."/>
            <person name="Yorke J.A."/>
            <person name="Yoshida K."/>
            <person name="Zdobnov E."/>
            <person name="Zhang P."/>
            <person name="Zhang Y."/>
            <person name="Zimin A.V."/>
            <person name="Baldwin J."/>
            <person name="Abdouelleil A."/>
            <person name="Abdulkadir J."/>
            <person name="Abebe A."/>
            <person name="Abera B."/>
            <person name="Abreu J."/>
            <person name="Acer S.C."/>
            <person name="Aftuck L."/>
            <person name="Alexander A."/>
            <person name="An P."/>
            <person name="Anderson E."/>
            <person name="Anderson S."/>
            <person name="Arachi H."/>
            <person name="Azer M."/>
            <person name="Bachantsang P."/>
            <person name="Barry A."/>
            <person name="Bayul T."/>
            <person name="Berlin A."/>
            <person name="Bessette D."/>
            <person name="Bloom T."/>
            <person name="Blye J."/>
            <person name="Boguslavskiy L."/>
            <person name="Bonnet C."/>
            <person name="Boukhgalter B."/>
            <person name="Bourzgui I."/>
            <person name="Brown A."/>
            <person name="Cahill P."/>
            <person name="Channer S."/>
            <person name="Cheshatsang Y."/>
            <person name="Chuda L."/>
            <person name="Citroen M."/>
            <person name="Collymore A."/>
            <person name="Cooke P."/>
            <person name="Costello M."/>
            <person name="D'Aco K."/>
            <person name="Daza R."/>
            <person name="De Haan G."/>
            <person name="DeGray S."/>
            <person name="DeMaso C."/>
            <person name="Dhargay N."/>
            <person name="Dooley K."/>
            <person name="Dooley E."/>
            <person name="Doricent M."/>
            <person name="Dorje P."/>
            <person name="Dorjee K."/>
            <person name="Dupes A."/>
            <person name="Elong R."/>
            <person name="Falk J."/>
            <person name="Farina A."/>
            <person name="Faro S."/>
            <person name="Ferguson D."/>
            <person name="Fisher S."/>
            <person name="Foley C.D."/>
            <person name="Franke A."/>
            <person name="Friedrich D."/>
            <person name="Gadbois L."/>
            <person name="Gearin G."/>
            <person name="Gearin C.R."/>
            <person name="Giannoukos G."/>
            <person name="Goode T."/>
            <person name="Graham J."/>
            <person name="Grandbois E."/>
            <person name="Grewal S."/>
            <person name="Gyaltsen K."/>
            <person name="Hafez N."/>
            <person name="Hagos B."/>
            <person name="Hall J."/>
            <person name="Henson C."/>
            <person name="Hollinger A."/>
            <person name="Honan T."/>
            <person name="Huard M.D."/>
            <person name="Hughes L."/>
            <person name="Hurhula B."/>
            <person name="Husby M.E."/>
            <person name="Kamat A."/>
            <person name="Kanga B."/>
            <person name="Kashin S."/>
            <person name="Khazanovich D."/>
            <person name="Kisner P."/>
            <person name="Lance K."/>
            <person name="Lara M."/>
            <person name="Lee W."/>
            <person name="Lennon N."/>
            <person name="Letendre F."/>
            <person name="LeVine R."/>
            <person name="Lipovsky A."/>
            <person name="Liu X."/>
            <person name="Liu J."/>
            <person name="Liu S."/>
            <person name="Lokyitsang T."/>
            <person name="Lokyitsang Y."/>
            <person name="Lubonja R."/>
            <person name="Lui A."/>
            <person name="MacDonald P."/>
            <person name="Magnisalis V."/>
            <person name="Maru K."/>
            <person name="Matthews C."/>
            <person name="McCusker W."/>
            <person name="McDonough S."/>
            <person name="Mehta T."/>
            <person name="Meldrim J."/>
            <person name="Meneus L."/>
            <person name="Mihai O."/>
            <person name="Mihalev A."/>
            <person name="Mihova T."/>
            <person name="Mittelman R."/>
            <person name="Mlenga V."/>
            <person name="Montmayeur A."/>
            <person name="Mulrain L."/>
            <person name="Navidi A."/>
            <person name="Naylor J."/>
            <person name="Negash T."/>
            <person name="Nguyen T."/>
            <person name="Nguyen N."/>
            <person name="Nicol R."/>
            <person name="Norbu C."/>
            <person name="Norbu N."/>
            <person name="Novod N."/>
            <person name="O'Neill B."/>
            <person name="Osman S."/>
            <person name="Markiewicz E."/>
            <person name="Oyono O.L."/>
            <person name="Patti C."/>
            <person name="Phunkhang P."/>
            <person name="Pierre F."/>
            <person name="Priest M."/>
            <person name="Raghuraman S."/>
            <person name="Rege F."/>
            <person name="Reyes R."/>
            <person name="Rise C."/>
            <person name="Rogov P."/>
            <person name="Ross K."/>
            <person name="Ryan E."/>
            <person name="Settipalli S."/>
            <person name="Shea T."/>
            <person name="Sherpa N."/>
            <person name="Shi L."/>
            <person name="Shih D."/>
            <person name="Sparrow T."/>
            <person name="Spaulding J."/>
            <person name="Stalker J."/>
            <person name="Stange-Thomann N."/>
            <person name="Stavropoulos S."/>
            <person name="Stone C."/>
            <person name="Strader C."/>
            <person name="Tesfaye S."/>
            <person name="Thomson T."/>
            <person name="Thoulutsang Y."/>
            <person name="Thoulutsang D."/>
            <person name="Topham K."/>
            <person name="Topping I."/>
            <person name="Tsamla T."/>
            <person name="Vassiliev H."/>
            <person name="Vo A."/>
            <person name="Wangchuk T."/>
            <person name="Wangdi T."/>
            <person name="Weiand M."/>
            <person name="Wilkinson J."/>
            <person name="Wilson A."/>
            <person name="Yadav S."/>
            <person name="Young G."/>
            <person name="Yu Q."/>
            <person name="Zembek L."/>
            <person name="Zhong D."/>
            <person name="Zimmer A."/>
            <person name="Zwirko Z."/>
            <person name="Jaffe D.B."/>
            <person name="Alvarez P."/>
            <person name="Brockman W."/>
            <person name="Butler J."/>
            <person name="Chin C."/>
            <person name="Gnerre S."/>
            <person name="Grabherr M."/>
            <person name="Kleber M."/>
            <person name="Mauceli E."/>
            <person name="MacCallum I."/>
        </authorList>
    </citation>
    <scope>NUCLEOTIDE SEQUENCE [LARGE SCALE GENOMIC DNA]</scope>
    <source>
        <strain evidence="3">MSH-3 / Tucson 14011-0111.49</strain>
    </source>
</reference>
<dbReference type="GO" id="GO:0005783">
    <property type="term" value="C:endoplasmic reticulum"/>
    <property type="evidence" value="ECO:0007669"/>
    <property type="project" value="InterPro"/>
</dbReference>
<dbReference type="eggNOG" id="KOG1591">
    <property type="taxonomic scope" value="Eukaryota"/>
</dbReference>
<evidence type="ECO:0000313" key="3">
    <source>
        <dbReference type="Proteomes" id="UP000008744"/>
    </source>
</evidence>
<dbReference type="HOGENOM" id="CLU_2123609_0_0_1"/>
<accession>B4GZY5</accession>
<evidence type="ECO:0000259" key="1">
    <source>
        <dbReference type="Pfam" id="PF08336"/>
    </source>
</evidence>
<gene>
    <name evidence="2" type="primary">Dper\GL22883</name>
    <name evidence="2" type="ORF">Dper_GL22883</name>
</gene>
<dbReference type="OrthoDB" id="420380at2759"/>
<dbReference type="Pfam" id="PF08336">
    <property type="entry name" value="P4Ha_N"/>
    <property type="match status" value="1"/>
</dbReference>
<dbReference type="AlphaFoldDB" id="B4GZY5"/>
<proteinExistence type="predicted"/>
<dbReference type="GO" id="GO:0004656">
    <property type="term" value="F:procollagen-proline 4-dioxygenase activity"/>
    <property type="evidence" value="ECO:0007669"/>
    <property type="project" value="InterPro"/>
</dbReference>
<dbReference type="STRING" id="7234.B4GZY5"/>
<dbReference type="PhylomeDB" id="B4GZY5"/>
<dbReference type="EMBL" id="CH479199">
    <property type="protein sequence ID" value="EDW29562.1"/>
    <property type="molecule type" value="Genomic_DNA"/>
</dbReference>
<organism evidence="3">
    <name type="scientific">Drosophila persimilis</name>
    <name type="common">Fruit fly</name>
    <dbReference type="NCBI Taxonomy" id="7234"/>
    <lineage>
        <taxon>Eukaryota</taxon>
        <taxon>Metazoa</taxon>
        <taxon>Ecdysozoa</taxon>
        <taxon>Arthropoda</taxon>
        <taxon>Hexapoda</taxon>
        <taxon>Insecta</taxon>
        <taxon>Pterygota</taxon>
        <taxon>Neoptera</taxon>
        <taxon>Endopterygota</taxon>
        <taxon>Diptera</taxon>
        <taxon>Brachycera</taxon>
        <taxon>Muscomorpha</taxon>
        <taxon>Ephydroidea</taxon>
        <taxon>Drosophilidae</taxon>
        <taxon>Drosophila</taxon>
        <taxon>Sophophora</taxon>
    </lineage>
</organism>
<keyword evidence="3" id="KW-1185">Reference proteome</keyword>
<dbReference type="Gene3D" id="2.60.120.620">
    <property type="entry name" value="q2cbj1_9rhob like domain"/>
    <property type="match status" value="1"/>
</dbReference>